<dbReference type="SUPFAM" id="SSF49265">
    <property type="entry name" value="Fibronectin type III"/>
    <property type="match status" value="1"/>
</dbReference>
<dbReference type="OrthoDB" id="6495776at2759"/>
<reference evidence="3" key="1">
    <citation type="journal article" date="2014" name="PLoS ONE">
        <title>Proteomic Analysis of Cattle Tick Rhipicephalus (Boophilus) microplus Saliva: A Comparison between Partially and Fully Engorged Females.</title>
        <authorList>
            <person name="Tirloni L."/>
            <person name="Reck J."/>
            <person name="Terra R.M."/>
            <person name="Martins J.R."/>
            <person name="Mulenga A."/>
            <person name="Sherman N.E."/>
            <person name="Fox J.W."/>
            <person name="Yates J.R.III."/>
            <person name="Termignoni C."/>
            <person name="Pinto A.F."/>
            <person name="da Silva Vaz I.Jr."/>
        </authorList>
    </citation>
    <scope>NUCLEOTIDE SEQUENCE</scope>
</reference>
<dbReference type="CDD" id="cd00063">
    <property type="entry name" value="FN3"/>
    <property type="match status" value="1"/>
</dbReference>
<dbReference type="PANTHER" id="PTHR46708">
    <property type="entry name" value="TENASCIN"/>
    <property type="match status" value="1"/>
</dbReference>
<accession>A0A034WXW3</accession>
<dbReference type="VEuPathDB" id="VectorBase:LOC119164530"/>
<dbReference type="InterPro" id="IPR036116">
    <property type="entry name" value="FN3_sf"/>
</dbReference>
<dbReference type="PROSITE" id="PS50853">
    <property type="entry name" value="FN3"/>
    <property type="match status" value="1"/>
</dbReference>
<evidence type="ECO:0000256" key="1">
    <source>
        <dbReference type="ARBA" id="ARBA00022737"/>
    </source>
</evidence>
<dbReference type="Gene3D" id="2.60.40.10">
    <property type="entry name" value="Immunoglobulins"/>
    <property type="match status" value="2"/>
</dbReference>
<feature type="domain" description="Fibronectin type-III" evidence="2">
    <location>
        <begin position="266"/>
        <end position="364"/>
    </location>
</feature>
<dbReference type="PANTHER" id="PTHR46708:SF2">
    <property type="entry name" value="FIBRONECTIN TYPE-III DOMAIN-CONTAINING PROTEIN"/>
    <property type="match status" value="1"/>
</dbReference>
<dbReference type="InterPro" id="IPR003961">
    <property type="entry name" value="FN3_dom"/>
</dbReference>
<evidence type="ECO:0000313" key="3">
    <source>
        <dbReference type="EMBL" id="JAC59070.1"/>
    </source>
</evidence>
<sequence>TTYAVQVVAVWQSGNTTVRRPSKIATTTTYPEGLVRVSDVTLSTTNRKPSLSDVSVKWTVTAPDPEAVEHHEYRVTLCVGSQALADEGCLNTTVQGGRTRVTFPGVRNFATLFASVRPVFKIPGNEFEGEASVTLGTSWTPELPRVEDLVVSEVTGKSARVSWSKLAELDGVAGAHYRVGLSANENRRPAEDAGTNVVEEQLLDAGEGVLEQYVVREVPASNGGLDLVDLKPWTNYAVTVTPGVTAIGVAAVGESANTAFETPAEPPSKPRNVSVVEREGTRYLTWLPPESWNGPRTGYEVSVACVEDNVRTSGPSVVLSPEATELAAPSVSPTKSCTLGVRAFNVYRGESLDGDVVWVRLTPTRSEDVAVTLLSSNEA</sequence>
<protein>
    <submittedName>
        <fullName evidence="3 4">Neural cell adhesion molecule 3</fullName>
    </submittedName>
</protein>
<dbReference type="AlphaFoldDB" id="A0A034WXW3"/>
<name>A0A034WXW3_RHIMP</name>
<feature type="non-terminal residue" evidence="3">
    <location>
        <position position="1"/>
    </location>
</feature>
<dbReference type="InterPro" id="IPR050991">
    <property type="entry name" value="ECM_Regulatory_Proteins"/>
</dbReference>
<keyword evidence="1" id="KW-0677">Repeat</keyword>
<organism evidence="3">
    <name type="scientific">Rhipicephalus microplus</name>
    <name type="common">Cattle tick</name>
    <name type="synonym">Boophilus microplus</name>
    <dbReference type="NCBI Taxonomy" id="6941"/>
    <lineage>
        <taxon>Eukaryota</taxon>
        <taxon>Metazoa</taxon>
        <taxon>Ecdysozoa</taxon>
        <taxon>Arthropoda</taxon>
        <taxon>Chelicerata</taxon>
        <taxon>Arachnida</taxon>
        <taxon>Acari</taxon>
        <taxon>Parasitiformes</taxon>
        <taxon>Ixodida</taxon>
        <taxon>Ixodoidea</taxon>
        <taxon>Ixodidae</taxon>
        <taxon>Rhipicephalinae</taxon>
        <taxon>Rhipicephalus</taxon>
        <taxon>Boophilus</taxon>
    </lineage>
</organism>
<evidence type="ECO:0000313" key="4">
    <source>
        <dbReference type="EMBL" id="NOV33837.1"/>
    </source>
</evidence>
<evidence type="ECO:0000259" key="2">
    <source>
        <dbReference type="PROSITE" id="PS50853"/>
    </source>
</evidence>
<reference evidence="4" key="2">
    <citation type="submission" date="2019-09" db="EMBL/GenBank/DDBJ databases">
        <title>Organ-specific transcriptomic study of the physiology of the cattle tick, Rhipicephalus microplus.</title>
        <authorList>
            <person name="Tirloni L."/>
            <person name="Braz G."/>
            <person name="Gandara A.C.P."/>
            <person name="Sabadin G.A."/>
            <person name="da Silva R.M."/>
            <person name="Guizzo M.G."/>
            <person name="Machado J.A."/>
            <person name="Costa E.P."/>
            <person name="Gomes H.F."/>
            <person name="Moraes J."/>
            <person name="Mota M.B.S."/>
            <person name="Mesquita R.D."/>
            <person name="Alvarenga P.H."/>
            <person name="Alves F."/>
            <person name="Seixas A."/>
            <person name="da Fonseca R.N."/>
            <person name="Fogaca A."/>
            <person name="Logullo C."/>
            <person name="Tanaka A."/>
            <person name="Daffre S."/>
            <person name="Termignoni C."/>
            <person name="Vaz I.S.Jr."/>
            <person name="Oliveira P.L."/>
            <person name="Ribeiro J.M."/>
        </authorList>
    </citation>
    <scope>NUCLEOTIDE SEQUENCE</scope>
    <source>
        <strain evidence="4">Porto Alegre</strain>
    </source>
</reference>
<proteinExistence type="predicted"/>
<dbReference type="EMBL" id="GBBO01000058">
    <property type="protein sequence ID" value="JAC59070.1"/>
    <property type="molecule type" value="Transcribed_RNA"/>
</dbReference>
<dbReference type="InterPro" id="IPR013783">
    <property type="entry name" value="Ig-like_fold"/>
</dbReference>
<dbReference type="EMBL" id="GHWJ01001100">
    <property type="protein sequence ID" value="NOV33837.1"/>
    <property type="molecule type" value="Transcribed_RNA"/>
</dbReference>
<dbReference type="SMART" id="SM00060">
    <property type="entry name" value="FN3"/>
    <property type="match status" value="2"/>
</dbReference>